<proteinExistence type="predicted"/>
<comment type="caution">
    <text evidence="1">The sequence shown here is derived from an EMBL/GenBank/DDBJ whole genome shotgun (WGS) entry which is preliminary data.</text>
</comment>
<gene>
    <name evidence="1" type="ORF">C7B64_00645</name>
</gene>
<accession>A0A2T1CAL4</accession>
<dbReference type="AlphaFoldDB" id="A0A2T1CAL4"/>
<organism evidence="1 2">
    <name type="scientific">Merismopedia glauca CCAP 1448/3</name>
    <dbReference type="NCBI Taxonomy" id="1296344"/>
    <lineage>
        <taxon>Bacteria</taxon>
        <taxon>Bacillati</taxon>
        <taxon>Cyanobacteriota</taxon>
        <taxon>Cyanophyceae</taxon>
        <taxon>Synechococcales</taxon>
        <taxon>Merismopediaceae</taxon>
        <taxon>Merismopedia</taxon>
    </lineage>
</organism>
<sequence length="66" mass="7629">MPTLNFYRCGIIDPILMLPPEEFAPLLLQLSRLSREELSLFCHSPVFPINKRFSREVTAIHRAICS</sequence>
<evidence type="ECO:0000313" key="1">
    <source>
        <dbReference type="EMBL" id="PSB05187.1"/>
    </source>
</evidence>
<name>A0A2T1CAL4_9CYAN</name>
<protein>
    <submittedName>
        <fullName evidence="1">Uncharacterized protein</fullName>
    </submittedName>
</protein>
<dbReference type="Proteomes" id="UP000238762">
    <property type="component" value="Unassembled WGS sequence"/>
</dbReference>
<reference evidence="1 2" key="2">
    <citation type="submission" date="2018-03" db="EMBL/GenBank/DDBJ databases">
        <title>The ancient ancestry and fast evolution of plastids.</title>
        <authorList>
            <person name="Moore K.R."/>
            <person name="Magnabosco C."/>
            <person name="Momper L."/>
            <person name="Gold D.A."/>
            <person name="Bosak T."/>
            <person name="Fournier G.P."/>
        </authorList>
    </citation>
    <scope>NUCLEOTIDE SEQUENCE [LARGE SCALE GENOMIC DNA]</scope>
    <source>
        <strain evidence="1 2">CCAP 1448/3</strain>
    </source>
</reference>
<keyword evidence="2" id="KW-1185">Reference proteome</keyword>
<evidence type="ECO:0000313" key="2">
    <source>
        <dbReference type="Proteomes" id="UP000238762"/>
    </source>
</evidence>
<dbReference type="EMBL" id="PVWJ01000002">
    <property type="protein sequence ID" value="PSB05187.1"/>
    <property type="molecule type" value="Genomic_DNA"/>
</dbReference>
<reference evidence="1 2" key="1">
    <citation type="submission" date="2018-02" db="EMBL/GenBank/DDBJ databases">
        <authorList>
            <person name="Cohen D.B."/>
            <person name="Kent A.D."/>
        </authorList>
    </citation>
    <scope>NUCLEOTIDE SEQUENCE [LARGE SCALE GENOMIC DNA]</scope>
    <source>
        <strain evidence="1 2">CCAP 1448/3</strain>
    </source>
</reference>